<sequence>MIVLAAAALVVSGCTTTITGTPIVGVTEQLGPKGPVPAGLDRYYGQALVWRDCRAMAHDDESKGAFATKGVECALLSVPLDYTKPDGRAITIGVLRQRASGEKVGSLMINPGGPGASGMSAAVYIAGKAKKTALVQRFDIIGFDPRGVGVSEPRIECLDDAEMDAERVAPSLDTVPEVEADNKEFAEKCAQRSGGAEVLANVGTRDVVRDMDVLRSALGEEKLDYLGYSYGTRIGTAYAEAFPANVRSMILDGAVDPNQDPVQQVIGQVKGFEQALDAYFAQCAKCEVKTKARLEELLKPLEDAPLKVDDRALSLSDATTGIAAALYNDEYWPILTQALKELTQGKGDTLMLLADAYLGRDDEGEYTNLMAALTAIRCVDEPRITDRAQLESTSREIVEATKGTFMADTEPQLPALDTCAFWPVPNTSEPHQPKVAGIPTLVVISTTGDPATPYAAGVNLAKSLNARLITYKATQHTAFLDGSSCVDNAGVDYLVELKLPTQDLTC</sequence>
<evidence type="ECO:0000313" key="6">
    <source>
        <dbReference type="Proteomes" id="UP001165042"/>
    </source>
</evidence>
<dbReference type="InterPro" id="IPR029058">
    <property type="entry name" value="AB_hydrolase_fold"/>
</dbReference>
<proteinExistence type="inferred from homology"/>
<dbReference type="Proteomes" id="UP001165042">
    <property type="component" value="Unassembled WGS sequence"/>
</dbReference>
<reference evidence="5" key="1">
    <citation type="submission" date="2023-02" db="EMBL/GenBank/DDBJ databases">
        <title>Actinokineospora globicatena NBRC 15670.</title>
        <authorList>
            <person name="Ichikawa N."/>
            <person name="Sato H."/>
            <person name="Tonouchi N."/>
        </authorList>
    </citation>
    <scope>NUCLEOTIDE SEQUENCE</scope>
    <source>
        <strain evidence="5">NBRC 15670</strain>
    </source>
</reference>
<dbReference type="AlphaFoldDB" id="A0A9W6V7A2"/>
<evidence type="ECO:0000256" key="2">
    <source>
        <dbReference type="ARBA" id="ARBA00022729"/>
    </source>
</evidence>
<name>A0A9W6V7A2_9PSEU</name>
<dbReference type="InterPro" id="IPR051601">
    <property type="entry name" value="Serine_prot/Carboxylest_S33"/>
</dbReference>
<evidence type="ECO:0000256" key="1">
    <source>
        <dbReference type="ARBA" id="ARBA00010088"/>
    </source>
</evidence>
<dbReference type="PANTHER" id="PTHR43248">
    <property type="entry name" value="2-SUCCINYL-6-HYDROXY-2,4-CYCLOHEXADIENE-1-CARBOXYLATE SYNTHASE"/>
    <property type="match status" value="1"/>
</dbReference>
<keyword evidence="6" id="KW-1185">Reference proteome</keyword>
<keyword evidence="2" id="KW-0732">Signal</keyword>
<keyword evidence="3 5" id="KW-0378">Hydrolase</keyword>
<evidence type="ECO:0000256" key="3">
    <source>
        <dbReference type="ARBA" id="ARBA00022801"/>
    </source>
</evidence>
<evidence type="ECO:0000259" key="4">
    <source>
        <dbReference type="Pfam" id="PF00561"/>
    </source>
</evidence>
<feature type="domain" description="AB hydrolase-1" evidence="4">
    <location>
        <begin position="107"/>
        <end position="482"/>
    </location>
</feature>
<comment type="similarity">
    <text evidence="1">Belongs to the peptidase S33 family.</text>
</comment>
<dbReference type="Gene3D" id="3.40.50.1820">
    <property type="entry name" value="alpha/beta hydrolase"/>
    <property type="match status" value="1"/>
</dbReference>
<dbReference type="SUPFAM" id="SSF53474">
    <property type="entry name" value="alpha/beta-Hydrolases"/>
    <property type="match status" value="1"/>
</dbReference>
<gene>
    <name evidence="5" type="ORF">Aglo03_33560</name>
</gene>
<accession>A0A9W6V7A2</accession>
<dbReference type="EMBL" id="BSSD01000005">
    <property type="protein sequence ID" value="GLW92540.1"/>
    <property type="molecule type" value="Genomic_DNA"/>
</dbReference>
<organism evidence="5 6">
    <name type="scientific">Actinokineospora globicatena</name>
    <dbReference type="NCBI Taxonomy" id="103729"/>
    <lineage>
        <taxon>Bacteria</taxon>
        <taxon>Bacillati</taxon>
        <taxon>Actinomycetota</taxon>
        <taxon>Actinomycetes</taxon>
        <taxon>Pseudonocardiales</taxon>
        <taxon>Pseudonocardiaceae</taxon>
        <taxon>Actinokineospora</taxon>
    </lineage>
</organism>
<comment type="caution">
    <text evidence="5">The sequence shown here is derived from an EMBL/GenBank/DDBJ whole genome shotgun (WGS) entry which is preliminary data.</text>
</comment>
<dbReference type="PANTHER" id="PTHR43248:SF29">
    <property type="entry name" value="TRIPEPTIDYL AMINOPEPTIDASE"/>
    <property type="match status" value="1"/>
</dbReference>
<evidence type="ECO:0000313" key="5">
    <source>
        <dbReference type="EMBL" id="GLW92540.1"/>
    </source>
</evidence>
<dbReference type="InterPro" id="IPR000073">
    <property type="entry name" value="AB_hydrolase_1"/>
</dbReference>
<protein>
    <submittedName>
        <fullName evidence="5">Alpha/beta hydrolase</fullName>
    </submittedName>
</protein>
<dbReference type="Pfam" id="PF00561">
    <property type="entry name" value="Abhydrolase_1"/>
    <property type="match status" value="1"/>
</dbReference>
<dbReference type="GO" id="GO:0016787">
    <property type="term" value="F:hydrolase activity"/>
    <property type="evidence" value="ECO:0007669"/>
    <property type="project" value="UniProtKB-KW"/>
</dbReference>